<keyword evidence="4" id="KW-1185">Reference proteome</keyword>
<sequence length="330" mass="36531">MIDTFVYYITAVAHRTSANKMCNINLFFAFLIIITVENTLRVQGFRRFYKHGKETVLALEGEKFDMECKADVGLTYCGFHHPSGKRYSVASATLKGGYCAISVTTTKLDSGLWICHLGTHPTGLEKVHPIELRVVDQVAAVWKNVTIVHNSIGTISCATTKGMVPLTYCRFEPPNGPPFSINSDVTKENAILGRYYFPKNMSLDRGDCAVTIIHAKDEDMGLWTCGASLDDGKEYVDTVYVDIEGFYKMTTASVAPYLFGVFGILLAVVIVGVLAWRRQWCLGSVRPNEEAEVHELQALPGPSRVRSLPRLTVESPTEPSSSSLVSHYSE</sequence>
<keyword evidence="2" id="KW-1133">Transmembrane helix</keyword>
<reference evidence="3" key="1">
    <citation type="submission" date="2020-08" db="EMBL/GenBank/DDBJ databases">
        <title>Spodoptera exigua strain:BAW_Kor-Di-RS1 Genome sequencing and assembly.</title>
        <authorList>
            <person name="Kim J."/>
            <person name="Nam H.Y."/>
            <person name="Kwon M."/>
            <person name="Choi J.H."/>
            <person name="Cho S.R."/>
            <person name="Kim G.-H."/>
        </authorList>
    </citation>
    <scope>NUCLEOTIDE SEQUENCE</scope>
    <source>
        <strain evidence="3">BAW_Kor-Di-RS1</strain>
        <tissue evidence="3">Whole-body</tissue>
    </source>
</reference>
<name>A0A835G2W7_SPOEX</name>
<evidence type="ECO:0000256" key="1">
    <source>
        <dbReference type="SAM" id="MobiDB-lite"/>
    </source>
</evidence>
<evidence type="ECO:0000313" key="3">
    <source>
        <dbReference type="EMBL" id="KAF9407120.1"/>
    </source>
</evidence>
<proteinExistence type="predicted"/>
<keyword evidence="2" id="KW-0812">Transmembrane</keyword>
<feature type="transmembrane region" description="Helical" evidence="2">
    <location>
        <begin position="257"/>
        <end position="276"/>
    </location>
</feature>
<gene>
    <name evidence="3" type="ORF">HW555_012754</name>
</gene>
<feature type="region of interest" description="Disordered" evidence="1">
    <location>
        <begin position="308"/>
        <end position="330"/>
    </location>
</feature>
<comment type="caution">
    <text evidence="3">The sequence shown here is derived from an EMBL/GenBank/DDBJ whole genome shotgun (WGS) entry which is preliminary data.</text>
</comment>
<keyword evidence="2" id="KW-0472">Membrane</keyword>
<accession>A0A835G2W7</accession>
<evidence type="ECO:0000256" key="2">
    <source>
        <dbReference type="SAM" id="Phobius"/>
    </source>
</evidence>
<dbReference type="AlphaFoldDB" id="A0A835G2W7"/>
<dbReference type="EMBL" id="JACKWZ010000504">
    <property type="protein sequence ID" value="KAF9407120.1"/>
    <property type="molecule type" value="Genomic_DNA"/>
</dbReference>
<evidence type="ECO:0000313" key="4">
    <source>
        <dbReference type="Proteomes" id="UP000648187"/>
    </source>
</evidence>
<evidence type="ECO:0008006" key="5">
    <source>
        <dbReference type="Google" id="ProtNLM"/>
    </source>
</evidence>
<protein>
    <recommendedName>
        <fullName evidence="5">Ig-like domain-containing protein</fullName>
    </recommendedName>
</protein>
<dbReference type="Proteomes" id="UP000648187">
    <property type="component" value="Unassembled WGS sequence"/>
</dbReference>
<organism evidence="3 4">
    <name type="scientific">Spodoptera exigua</name>
    <name type="common">Beet armyworm</name>
    <name type="synonym">Noctua fulgens</name>
    <dbReference type="NCBI Taxonomy" id="7107"/>
    <lineage>
        <taxon>Eukaryota</taxon>
        <taxon>Metazoa</taxon>
        <taxon>Ecdysozoa</taxon>
        <taxon>Arthropoda</taxon>
        <taxon>Hexapoda</taxon>
        <taxon>Insecta</taxon>
        <taxon>Pterygota</taxon>
        <taxon>Neoptera</taxon>
        <taxon>Endopterygota</taxon>
        <taxon>Lepidoptera</taxon>
        <taxon>Glossata</taxon>
        <taxon>Ditrysia</taxon>
        <taxon>Noctuoidea</taxon>
        <taxon>Noctuidae</taxon>
        <taxon>Amphipyrinae</taxon>
        <taxon>Spodoptera</taxon>
    </lineage>
</organism>
<feature type="compositionally biased region" description="Low complexity" evidence="1">
    <location>
        <begin position="311"/>
        <end position="330"/>
    </location>
</feature>